<organism evidence="4 5">
    <name type="scientific">Cryptotermes secundus</name>
    <dbReference type="NCBI Taxonomy" id="105785"/>
    <lineage>
        <taxon>Eukaryota</taxon>
        <taxon>Metazoa</taxon>
        <taxon>Ecdysozoa</taxon>
        <taxon>Arthropoda</taxon>
        <taxon>Hexapoda</taxon>
        <taxon>Insecta</taxon>
        <taxon>Pterygota</taxon>
        <taxon>Neoptera</taxon>
        <taxon>Polyneoptera</taxon>
        <taxon>Dictyoptera</taxon>
        <taxon>Blattodea</taxon>
        <taxon>Blattoidea</taxon>
        <taxon>Termitoidae</taxon>
        <taxon>Kalotermitidae</taxon>
        <taxon>Cryptotermitinae</taxon>
        <taxon>Cryptotermes</taxon>
    </lineage>
</organism>
<proteinExistence type="predicted"/>
<dbReference type="EMBL" id="NEVH01023305">
    <property type="protein sequence ID" value="PNF17993.1"/>
    <property type="molecule type" value="Genomic_DNA"/>
</dbReference>
<sequence>MPSAWIHSLSKQQAERLAIELGVSVDGTLGGLRRKLKEKWSSLEPHLPSQLTAKSELAMDAAASVGNVTLNAGIPGQVSYVQAKMRGRVVVNLVRNIPVLSGTGPESVLHFLIRAQGVYDLNLVGDLEFLALLVGRTSGRVTQILGLHLGTSSKWGVVSSEISSTFLPPRIREEFVSKYVLRHFQSPTEYLNEFIVSVVAAARILSYHGSESDLVQRIVQNMHPRVRSYLVFGSKPTTISELHALASHVAEARAIDAQRQGFAGASQSEGRGSRQVSMAIDQTRRVQSRGVVCWKCLGRGHLKRDCPSTVPLPSSNQGNEQGARQ</sequence>
<gene>
    <name evidence="4" type="ORF">B7P43_G17332</name>
</gene>
<dbReference type="GO" id="GO:0008270">
    <property type="term" value="F:zinc ion binding"/>
    <property type="evidence" value="ECO:0007669"/>
    <property type="project" value="UniProtKB-KW"/>
</dbReference>
<keyword evidence="1" id="KW-0479">Metal-binding</keyword>
<dbReference type="InterPro" id="IPR036875">
    <property type="entry name" value="Znf_CCHC_sf"/>
</dbReference>
<dbReference type="SUPFAM" id="SSF57756">
    <property type="entry name" value="Retrovirus zinc finger-like domains"/>
    <property type="match status" value="1"/>
</dbReference>
<dbReference type="AlphaFoldDB" id="A0A2J7PNS6"/>
<dbReference type="InParanoid" id="A0A2J7PNS6"/>
<feature type="compositionally biased region" description="Polar residues" evidence="2">
    <location>
        <begin position="311"/>
        <end position="325"/>
    </location>
</feature>
<accession>A0A2J7PNS6</accession>
<evidence type="ECO:0000313" key="4">
    <source>
        <dbReference type="EMBL" id="PNF17993.1"/>
    </source>
</evidence>
<name>A0A2J7PNS6_9NEOP</name>
<dbReference type="PROSITE" id="PS50158">
    <property type="entry name" value="ZF_CCHC"/>
    <property type="match status" value="1"/>
</dbReference>
<evidence type="ECO:0000313" key="5">
    <source>
        <dbReference type="Proteomes" id="UP000235965"/>
    </source>
</evidence>
<dbReference type="InterPro" id="IPR001878">
    <property type="entry name" value="Znf_CCHC"/>
</dbReference>
<dbReference type="OrthoDB" id="10605751at2759"/>
<feature type="region of interest" description="Disordered" evidence="2">
    <location>
        <begin position="305"/>
        <end position="325"/>
    </location>
</feature>
<dbReference type="GO" id="GO:0003676">
    <property type="term" value="F:nucleic acid binding"/>
    <property type="evidence" value="ECO:0007669"/>
    <property type="project" value="InterPro"/>
</dbReference>
<evidence type="ECO:0000256" key="2">
    <source>
        <dbReference type="SAM" id="MobiDB-lite"/>
    </source>
</evidence>
<protein>
    <recommendedName>
        <fullName evidence="3">CCHC-type domain-containing protein</fullName>
    </recommendedName>
</protein>
<evidence type="ECO:0000259" key="3">
    <source>
        <dbReference type="PROSITE" id="PS50158"/>
    </source>
</evidence>
<evidence type="ECO:0000256" key="1">
    <source>
        <dbReference type="PROSITE-ProRule" id="PRU00047"/>
    </source>
</evidence>
<keyword evidence="1" id="KW-0863">Zinc-finger</keyword>
<keyword evidence="1" id="KW-0862">Zinc</keyword>
<comment type="caution">
    <text evidence="4">The sequence shown here is derived from an EMBL/GenBank/DDBJ whole genome shotgun (WGS) entry which is preliminary data.</text>
</comment>
<feature type="domain" description="CCHC-type" evidence="3">
    <location>
        <begin position="293"/>
        <end position="308"/>
    </location>
</feature>
<reference evidence="4 5" key="1">
    <citation type="submission" date="2017-12" db="EMBL/GenBank/DDBJ databases">
        <title>Hemimetabolous genomes reveal molecular basis of termite eusociality.</title>
        <authorList>
            <person name="Harrison M.C."/>
            <person name="Jongepier E."/>
            <person name="Robertson H.M."/>
            <person name="Arning N."/>
            <person name="Bitard-Feildel T."/>
            <person name="Chao H."/>
            <person name="Childers C.P."/>
            <person name="Dinh H."/>
            <person name="Doddapaneni H."/>
            <person name="Dugan S."/>
            <person name="Gowin J."/>
            <person name="Greiner C."/>
            <person name="Han Y."/>
            <person name="Hu H."/>
            <person name="Hughes D.S.T."/>
            <person name="Huylmans A.-K."/>
            <person name="Kemena C."/>
            <person name="Kremer L.P.M."/>
            <person name="Lee S.L."/>
            <person name="Lopez-Ezquerra A."/>
            <person name="Mallet L."/>
            <person name="Monroy-Kuhn J.M."/>
            <person name="Moser A."/>
            <person name="Murali S.C."/>
            <person name="Muzny D.M."/>
            <person name="Otani S."/>
            <person name="Piulachs M.-D."/>
            <person name="Poelchau M."/>
            <person name="Qu J."/>
            <person name="Schaub F."/>
            <person name="Wada-Katsumata A."/>
            <person name="Worley K.C."/>
            <person name="Xie Q."/>
            <person name="Ylla G."/>
            <person name="Poulsen M."/>
            <person name="Gibbs R.A."/>
            <person name="Schal C."/>
            <person name="Richards S."/>
            <person name="Belles X."/>
            <person name="Korb J."/>
            <person name="Bornberg-Bauer E."/>
        </authorList>
    </citation>
    <scope>NUCLEOTIDE SEQUENCE [LARGE SCALE GENOMIC DNA]</scope>
    <source>
        <tissue evidence="4">Whole body</tissue>
    </source>
</reference>
<keyword evidence="5" id="KW-1185">Reference proteome</keyword>
<dbReference type="Proteomes" id="UP000235965">
    <property type="component" value="Unassembled WGS sequence"/>
</dbReference>
<dbReference type="SMART" id="SM00343">
    <property type="entry name" value="ZnF_C2HC"/>
    <property type="match status" value="1"/>
</dbReference>